<organism evidence="2 3">
    <name type="scientific">Candidatus Hakubella thermalkaliphila</name>
    <dbReference type="NCBI Taxonomy" id="2754717"/>
    <lineage>
        <taxon>Bacteria</taxon>
        <taxon>Bacillati</taxon>
        <taxon>Actinomycetota</taxon>
        <taxon>Actinomycetota incertae sedis</taxon>
        <taxon>Candidatus Hakubellales</taxon>
        <taxon>Candidatus Hakubellaceae</taxon>
        <taxon>Candidatus Hakubella</taxon>
    </lineage>
</organism>
<feature type="non-terminal residue" evidence="2">
    <location>
        <position position="1"/>
    </location>
</feature>
<keyword evidence="4" id="KW-1185">Reference proteome</keyword>
<comment type="caution">
    <text evidence="2">The sequence shown here is derived from an EMBL/GenBank/DDBJ whole genome shotgun (WGS) entry which is preliminary data.</text>
</comment>
<proteinExistence type="predicted"/>
<dbReference type="AlphaFoldDB" id="A0A6V8Q7T2"/>
<dbReference type="Proteomes" id="UP000569018">
    <property type="component" value="Unassembled WGS sequence"/>
</dbReference>
<dbReference type="EMBL" id="BLSD01000281">
    <property type="protein sequence ID" value="GFP40500.1"/>
    <property type="molecule type" value="Genomic_DNA"/>
</dbReference>
<accession>A0A6V8Q7T2</accession>
<evidence type="ECO:0000313" key="2">
    <source>
        <dbReference type="EMBL" id="GFP40500.1"/>
    </source>
</evidence>
<dbReference type="EMBL" id="BLRZ01000251">
    <property type="protein sequence ID" value="GFP31304.1"/>
    <property type="molecule type" value="Genomic_DNA"/>
</dbReference>
<dbReference type="Proteomes" id="UP000588083">
    <property type="component" value="Unassembled WGS sequence"/>
</dbReference>
<evidence type="ECO:0000313" key="1">
    <source>
        <dbReference type="EMBL" id="GFP31304.1"/>
    </source>
</evidence>
<evidence type="ECO:0000313" key="3">
    <source>
        <dbReference type="Proteomes" id="UP000569018"/>
    </source>
</evidence>
<sequence>EIFIRAEEDLVRLVWSFMKQVRIISDSARILQLDPLNEQNPWWRSPDAITRNVPRRHRLPDHSLRVIFSSVIPIGHLPLSQQLHIMPMVDFCRRIYMKLLKN</sequence>
<reference evidence="3 4" key="1">
    <citation type="journal article" date="2020" name="Front. Microbiol.">
        <title>Single-cell genomics of novel Actinobacteria with the Wood-Ljungdahl pathway discovered in a serpentinizing system.</title>
        <authorList>
            <person name="Merino N."/>
            <person name="Kawai M."/>
            <person name="Boyd E.S."/>
            <person name="Colman D.R."/>
            <person name="McGlynn S.E."/>
            <person name="Nealson K.H."/>
            <person name="Kurokawa K."/>
            <person name="Hongoh Y."/>
        </authorList>
    </citation>
    <scope>NUCLEOTIDE SEQUENCE [LARGE SCALE GENOMIC DNA]</scope>
    <source>
        <strain evidence="1 4">S34</strain>
        <strain evidence="2 3">S47</strain>
    </source>
</reference>
<gene>
    <name evidence="1" type="ORF">HKBW3S34_02224</name>
    <name evidence="2" type="ORF">HKBW3S47_02197</name>
</gene>
<name>A0A6V8Q7T2_9ACTN</name>
<evidence type="ECO:0000313" key="4">
    <source>
        <dbReference type="Proteomes" id="UP000588083"/>
    </source>
</evidence>
<protein>
    <submittedName>
        <fullName evidence="2">Uncharacterized protein</fullName>
    </submittedName>
</protein>